<dbReference type="Pfam" id="PF01755">
    <property type="entry name" value="Glyco_transf_25"/>
    <property type="match status" value="1"/>
</dbReference>
<organism evidence="2 3">
    <name type="scientific">Mannheimia pernigra</name>
    <dbReference type="NCBI Taxonomy" id="111844"/>
    <lineage>
        <taxon>Bacteria</taxon>
        <taxon>Pseudomonadati</taxon>
        <taxon>Pseudomonadota</taxon>
        <taxon>Gammaproteobacteria</taxon>
        <taxon>Pasteurellales</taxon>
        <taxon>Pasteurellaceae</taxon>
        <taxon>Mannheimia</taxon>
    </lineage>
</organism>
<dbReference type="EMBL" id="CP055306">
    <property type="protein sequence ID" value="QLB41149.1"/>
    <property type="molecule type" value="Genomic_DNA"/>
</dbReference>
<evidence type="ECO:0000313" key="3">
    <source>
        <dbReference type="Proteomes" id="UP000509660"/>
    </source>
</evidence>
<dbReference type="GO" id="GO:0016740">
    <property type="term" value="F:transferase activity"/>
    <property type="evidence" value="ECO:0007669"/>
    <property type="project" value="UniProtKB-KW"/>
</dbReference>
<protein>
    <submittedName>
        <fullName evidence="2">Glycosyltransferase family 25 protein</fullName>
    </submittedName>
</protein>
<dbReference type="InterPro" id="IPR002654">
    <property type="entry name" value="Glyco_trans_25"/>
</dbReference>
<dbReference type="RefSeq" id="WP_176810283.1">
    <property type="nucleotide sequence ID" value="NZ_CP055306.1"/>
</dbReference>
<accession>A0A7D5HU19</accession>
<evidence type="ECO:0000259" key="1">
    <source>
        <dbReference type="Pfam" id="PF01755"/>
    </source>
</evidence>
<dbReference type="Proteomes" id="UP000509660">
    <property type="component" value="Chromosome"/>
</dbReference>
<feature type="domain" description="Glycosyl transferase family 25" evidence="1">
    <location>
        <begin position="2"/>
        <end position="196"/>
    </location>
</feature>
<keyword evidence="2" id="KW-0808">Transferase</keyword>
<sequence>MKKYLISLEKDVKRRELFFLQPNTRDFEVFNAINTMGSDWERLNNSFDLAKFEQYYGRKTTKGEIGCTLSHLSIYQKIADDQTIQDDDYCLVCEDDVLFAQDFQKNIHTLLAQNVKADIILVGQSKISNFDDIELEISYPTTFSFLQKQIGDSEYKYAYPYRNYFAGTVAYLIKKSTACQFLTQTSKALPYWLADDFILFSHKFKLDVLIVRPLMAIENPALVSNLENLRGSVNNNFLKKIVKYPLKKLLAIKRNFNSLNLS</sequence>
<dbReference type="CDD" id="cd06532">
    <property type="entry name" value="Glyco_transf_25"/>
    <property type="match status" value="1"/>
</dbReference>
<keyword evidence="3" id="KW-1185">Reference proteome</keyword>
<proteinExistence type="predicted"/>
<reference evidence="2 3" key="1">
    <citation type="submission" date="2020-06" db="EMBL/GenBank/DDBJ databases">
        <title>Mannheimia pernigra sp. nov. isolated from bovine respiratory tract.</title>
        <authorList>
            <person name="Kuhnert P."/>
            <person name="Akarsu-Egger H."/>
        </authorList>
    </citation>
    <scope>NUCLEOTIDE SEQUENCE [LARGE SCALE GENOMIC DNA]</scope>
    <source>
        <strain evidence="2 3">BNO311</strain>
    </source>
</reference>
<gene>
    <name evidence="2" type="ORF">HV559_09905</name>
</gene>
<dbReference type="AlphaFoldDB" id="A0A7D5HU19"/>
<name>A0A7D5HU19_9PAST</name>
<evidence type="ECO:0000313" key="2">
    <source>
        <dbReference type="EMBL" id="QLB41149.1"/>
    </source>
</evidence>